<reference evidence="1 2" key="1">
    <citation type="submission" date="2014-04" db="EMBL/GenBank/DDBJ databases">
        <authorList>
            <consortium name="DOE Joint Genome Institute"/>
            <person name="Kuo A."/>
            <person name="Kohler A."/>
            <person name="Nagy L.G."/>
            <person name="Floudas D."/>
            <person name="Copeland A."/>
            <person name="Barry K.W."/>
            <person name="Cichocki N."/>
            <person name="Veneault-Fourrey C."/>
            <person name="LaButti K."/>
            <person name="Lindquist E.A."/>
            <person name="Lipzen A."/>
            <person name="Lundell T."/>
            <person name="Morin E."/>
            <person name="Murat C."/>
            <person name="Sun H."/>
            <person name="Tunlid A."/>
            <person name="Henrissat B."/>
            <person name="Grigoriev I.V."/>
            <person name="Hibbett D.S."/>
            <person name="Martin F."/>
            <person name="Nordberg H.P."/>
            <person name="Cantor M.N."/>
            <person name="Hua S.X."/>
        </authorList>
    </citation>
    <scope>NUCLEOTIDE SEQUENCE [LARGE SCALE GENOMIC DNA]</scope>
    <source>
        <strain evidence="1 2">LaAM-08-1</strain>
    </source>
</reference>
<accession>A0A0C9Y4K0</accession>
<dbReference type="AlphaFoldDB" id="A0A0C9Y4K0"/>
<dbReference type="HOGENOM" id="CLU_2133908_0_0_1"/>
<evidence type="ECO:0000313" key="1">
    <source>
        <dbReference type="EMBL" id="KIK05007.1"/>
    </source>
</evidence>
<dbReference type="OrthoDB" id="2683861at2759"/>
<keyword evidence="2" id="KW-1185">Reference proteome</keyword>
<organism evidence="1 2">
    <name type="scientific">Laccaria amethystina LaAM-08-1</name>
    <dbReference type="NCBI Taxonomy" id="1095629"/>
    <lineage>
        <taxon>Eukaryota</taxon>
        <taxon>Fungi</taxon>
        <taxon>Dikarya</taxon>
        <taxon>Basidiomycota</taxon>
        <taxon>Agaricomycotina</taxon>
        <taxon>Agaricomycetes</taxon>
        <taxon>Agaricomycetidae</taxon>
        <taxon>Agaricales</taxon>
        <taxon>Agaricineae</taxon>
        <taxon>Hydnangiaceae</taxon>
        <taxon>Laccaria</taxon>
    </lineage>
</organism>
<gene>
    <name evidence="1" type="ORF">K443DRAFT_4191</name>
</gene>
<proteinExistence type="predicted"/>
<protein>
    <submittedName>
        <fullName evidence="1">Uncharacterized protein</fullName>
    </submittedName>
</protein>
<sequence length="113" mass="13096">MPQPPPKPPFPLGLSWPAWFQKAYTDLSLTYLNAEQTSTIHIYVDFKKKANFIVGSPNTRFKIDNWPPEMAFWVGCGCKSVPLIKDLPSFEVGWWKWQKGLQPKWWSIVDVEA</sequence>
<evidence type="ECO:0000313" key="2">
    <source>
        <dbReference type="Proteomes" id="UP000054477"/>
    </source>
</evidence>
<dbReference type="Proteomes" id="UP000054477">
    <property type="component" value="Unassembled WGS sequence"/>
</dbReference>
<reference evidence="2" key="2">
    <citation type="submission" date="2015-01" db="EMBL/GenBank/DDBJ databases">
        <title>Evolutionary Origins and Diversification of the Mycorrhizal Mutualists.</title>
        <authorList>
            <consortium name="DOE Joint Genome Institute"/>
            <consortium name="Mycorrhizal Genomics Consortium"/>
            <person name="Kohler A."/>
            <person name="Kuo A."/>
            <person name="Nagy L.G."/>
            <person name="Floudas D."/>
            <person name="Copeland A."/>
            <person name="Barry K.W."/>
            <person name="Cichocki N."/>
            <person name="Veneault-Fourrey C."/>
            <person name="LaButti K."/>
            <person name="Lindquist E.A."/>
            <person name="Lipzen A."/>
            <person name="Lundell T."/>
            <person name="Morin E."/>
            <person name="Murat C."/>
            <person name="Riley R."/>
            <person name="Ohm R."/>
            <person name="Sun H."/>
            <person name="Tunlid A."/>
            <person name="Henrissat B."/>
            <person name="Grigoriev I.V."/>
            <person name="Hibbett D.S."/>
            <person name="Martin F."/>
        </authorList>
    </citation>
    <scope>NUCLEOTIDE SEQUENCE [LARGE SCALE GENOMIC DNA]</scope>
    <source>
        <strain evidence="2">LaAM-08-1</strain>
    </source>
</reference>
<dbReference type="EMBL" id="KN838564">
    <property type="protein sequence ID" value="KIK05007.1"/>
    <property type="molecule type" value="Genomic_DNA"/>
</dbReference>
<name>A0A0C9Y4K0_9AGAR</name>